<protein>
    <recommendedName>
        <fullName evidence="3">VtpJ-therm</fullName>
    </recommendedName>
</protein>
<dbReference type="EMBL" id="BMYM01000001">
    <property type="protein sequence ID" value="GHD32839.1"/>
    <property type="molecule type" value="Genomic_DNA"/>
</dbReference>
<dbReference type="AlphaFoldDB" id="A0A918XI74"/>
<reference evidence="1" key="1">
    <citation type="journal article" date="2014" name="Int. J. Syst. Evol. Microbiol.">
        <title>Complete genome sequence of Corynebacterium casei LMG S-19264T (=DSM 44701T), isolated from a smear-ripened cheese.</title>
        <authorList>
            <consortium name="US DOE Joint Genome Institute (JGI-PGF)"/>
            <person name="Walter F."/>
            <person name="Albersmeier A."/>
            <person name="Kalinowski J."/>
            <person name="Ruckert C."/>
        </authorList>
    </citation>
    <scope>NUCLEOTIDE SEQUENCE</scope>
    <source>
        <strain evidence="1">KCTC 23430</strain>
    </source>
</reference>
<name>A0A918XI74_9GAMM</name>
<dbReference type="PANTHER" id="PTHR21562:SF83">
    <property type="entry name" value="PECTIN ACETYLESTERASE 4"/>
    <property type="match status" value="1"/>
</dbReference>
<reference evidence="1" key="2">
    <citation type="submission" date="2020-09" db="EMBL/GenBank/DDBJ databases">
        <authorList>
            <person name="Sun Q."/>
            <person name="Kim S."/>
        </authorList>
    </citation>
    <scope>NUCLEOTIDE SEQUENCE</scope>
    <source>
        <strain evidence="1">KCTC 23430</strain>
    </source>
</reference>
<dbReference type="Pfam" id="PF03283">
    <property type="entry name" value="PAE"/>
    <property type="match status" value="1"/>
</dbReference>
<comment type="caution">
    <text evidence="1">The sequence shown here is derived from an EMBL/GenBank/DDBJ whole genome shotgun (WGS) entry which is preliminary data.</text>
</comment>
<dbReference type="PROSITE" id="PS51257">
    <property type="entry name" value="PROKAR_LIPOPROTEIN"/>
    <property type="match status" value="1"/>
</dbReference>
<evidence type="ECO:0000313" key="2">
    <source>
        <dbReference type="Proteomes" id="UP000644693"/>
    </source>
</evidence>
<evidence type="ECO:0008006" key="3">
    <source>
        <dbReference type="Google" id="ProtNLM"/>
    </source>
</evidence>
<dbReference type="PANTHER" id="PTHR21562">
    <property type="entry name" value="NOTUM-RELATED"/>
    <property type="match status" value="1"/>
</dbReference>
<accession>A0A918XI74</accession>
<organism evidence="1 2">
    <name type="scientific">Parahalioglobus pacificus</name>
    <dbReference type="NCBI Taxonomy" id="930806"/>
    <lineage>
        <taxon>Bacteria</taxon>
        <taxon>Pseudomonadati</taxon>
        <taxon>Pseudomonadota</taxon>
        <taxon>Gammaproteobacteria</taxon>
        <taxon>Cellvibrionales</taxon>
        <taxon>Halieaceae</taxon>
        <taxon>Parahalioglobus</taxon>
    </lineage>
</organism>
<dbReference type="Gene3D" id="3.40.50.1820">
    <property type="entry name" value="alpha/beta hydrolase"/>
    <property type="match status" value="1"/>
</dbReference>
<dbReference type="GO" id="GO:0016787">
    <property type="term" value="F:hydrolase activity"/>
    <property type="evidence" value="ECO:0007669"/>
    <property type="project" value="InterPro"/>
</dbReference>
<gene>
    <name evidence="1" type="ORF">GCM10007053_17590</name>
</gene>
<proteinExistence type="predicted"/>
<sequence>MKTKHNSLEVRLIAVGLAAFIVGCSDGSDPRPPAPEPEPEPLIVPFQELYDQGVDRYLGEFTPMTSEVDGDTTVHTFGAMDGGPLCLRGGEYAMSTKENTGEELVIFLQGGGACWNDFCAATETADPTVPEFGLLDQSLENNPVADWDLAYLPYCDGSIFSGDADYDDDGDGEIDRYHRGVQNTSASLDVVANAFPSPSRILLTGVSAGGFGTDYALPLVRKLYPDVPIELINDSGVGVSAPGFSTDRAAEWNSEAFIAQSVPDFIDDRGHLTNGHIWYLNEDPNLRMGYMSTKQDVVIADVFLMIGGPAFEAELIPEMAKLEEAHPDRFRSLIGDGNQHTFLQTRFEDTVGGTTIVQWITDMLSGSADWVSVSD</sequence>
<dbReference type="InterPro" id="IPR004963">
    <property type="entry name" value="PAE/NOTUM"/>
</dbReference>
<dbReference type="Proteomes" id="UP000644693">
    <property type="component" value="Unassembled WGS sequence"/>
</dbReference>
<evidence type="ECO:0000313" key="1">
    <source>
        <dbReference type="EMBL" id="GHD32839.1"/>
    </source>
</evidence>
<keyword evidence="2" id="KW-1185">Reference proteome</keyword>
<dbReference type="InterPro" id="IPR029058">
    <property type="entry name" value="AB_hydrolase_fold"/>
</dbReference>